<accession>A0ACC1T1M0</accession>
<protein>
    <submittedName>
        <fullName evidence="1">Uncharacterized protein</fullName>
    </submittedName>
</protein>
<name>A0ACC1T1M0_9APHY</name>
<organism evidence="1 2">
    <name type="scientific">Phlebia brevispora</name>
    <dbReference type="NCBI Taxonomy" id="194682"/>
    <lineage>
        <taxon>Eukaryota</taxon>
        <taxon>Fungi</taxon>
        <taxon>Dikarya</taxon>
        <taxon>Basidiomycota</taxon>
        <taxon>Agaricomycotina</taxon>
        <taxon>Agaricomycetes</taxon>
        <taxon>Polyporales</taxon>
        <taxon>Meruliaceae</taxon>
        <taxon>Phlebia</taxon>
    </lineage>
</organism>
<comment type="caution">
    <text evidence="1">The sequence shown here is derived from an EMBL/GenBank/DDBJ whole genome shotgun (WGS) entry which is preliminary data.</text>
</comment>
<gene>
    <name evidence="1" type="ORF">NM688_g4969</name>
</gene>
<evidence type="ECO:0000313" key="1">
    <source>
        <dbReference type="EMBL" id="KAJ3550927.1"/>
    </source>
</evidence>
<keyword evidence="2" id="KW-1185">Reference proteome</keyword>
<evidence type="ECO:0000313" key="2">
    <source>
        <dbReference type="Proteomes" id="UP001148662"/>
    </source>
</evidence>
<reference evidence="1" key="1">
    <citation type="submission" date="2022-07" db="EMBL/GenBank/DDBJ databases">
        <title>Genome Sequence of Phlebia brevispora.</title>
        <authorList>
            <person name="Buettner E."/>
        </authorList>
    </citation>
    <scope>NUCLEOTIDE SEQUENCE</scope>
    <source>
        <strain evidence="1">MPL23</strain>
    </source>
</reference>
<proteinExistence type="predicted"/>
<dbReference type="Proteomes" id="UP001148662">
    <property type="component" value="Unassembled WGS sequence"/>
</dbReference>
<sequence length="132" mass="14724">MDDPELTAPELKPPLRNSAAPRDKEPQVDLAKLQKWQEERLARILKGEYESATLRLAEVVNDNLDAPLRITSIRVDGATHTRKSFIGSIVAPHLAPGPDIPIPAGTTKRHRPDLQHKGKVQILPQDLHGDWQ</sequence>
<dbReference type="EMBL" id="JANHOG010000875">
    <property type="protein sequence ID" value="KAJ3550927.1"/>
    <property type="molecule type" value="Genomic_DNA"/>
</dbReference>